<dbReference type="OrthoDB" id="9778962at2"/>
<dbReference type="InterPro" id="IPR001631">
    <property type="entry name" value="TopoI"/>
</dbReference>
<feature type="domain" description="DNA topoisomerase I catalytic core eukaryotic-type" evidence="7">
    <location>
        <begin position="102"/>
        <end position="318"/>
    </location>
</feature>
<evidence type="ECO:0000313" key="9">
    <source>
        <dbReference type="EMBL" id="TLD70377.1"/>
    </source>
</evidence>
<comment type="catalytic activity">
    <reaction evidence="1">
        <text>ATP-independent breakage of single-stranded DNA, followed by passage and rejoining.</text>
        <dbReference type="EC" id="5.6.2.1"/>
    </reaction>
</comment>
<dbReference type="Gene3D" id="3.90.15.10">
    <property type="entry name" value="Topoisomerase I, Chain A, domain 3"/>
    <property type="match status" value="1"/>
</dbReference>
<dbReference type="GO" id="GO:0006265">
    <property type="term" value="P:DNA topological change"/>
    <property type="evidence" value="ECO:0007669"/>
    <property type="project" value="InterPro"/>
</dbReference>
<reference evidence="9 10" key="1">
    <citation type="submission" date="2019-05" db="EMBL/GenBank/DDBJ databases">
        <title>Verrucobacter flavum gen. nov., sp. nov. a new member of the family Verrucomicrobiaceae.</title>
        <authorList>
            <person name="Szuroczki S."/>
            <person name="Abbaszade G."/>
            <person name="Szabo A."/>
            <person name="Felfoldi T."/>
            <person name="Schumann P."/>
            <person name="Boka K."/>
            <person name="Keki Z."/>
            <person name="Toumi M."/>
            <person name="Toth E."/>
        </authorList>
    </citation>
    <scope>NUCLEOTIDE SEQUENCE [LARGE SCALE GENOMIC DNA]</scope>
    <source>
        <strain evidence="9 10">MG-N-17</strain>
    </source>
</reference>
<feature type="domain" description="DNA topoisomerase IB N-terminal" evidence="8">
    <location>
        <begin position="41"/>
        <end position="89"/>
    </location>
</feature>
<evidence type="ECO:0000256" key="5">
    <source>
        <dbReference type="ARBA" id="ARBA00023125"/>
    </source>
</evidence>
<dbReference type="PRINTS" id="PR00416">
    <property type="entry name" value="EUTPISMRASEI"/>
</dbReference>
<dbReference type="PROSITE" id="PS52038">
    <property type="entry name" value="TOPO_IB_2"/>
    <property type="match status" value="1"/>
</dbReference>
<keyword evidence="6 9" id="KW-0413">Isomerase</keyword>
<dbReference type="Proteomes" id="UP000306196">
    <property type="component" value="Unassembled WGS sequence"/>
</dbReference>
<gene>
    <name evidence="9" type="ORF">FEM03_11625</name>
</gene>
<dbReference type="AlphaFoldDB" id="A0A5R8KDP9"/>
<comment type="caution">
    <text evidence="9">The sequence shown here is derived from an EMBL/GenBank/DDBJ whole genome shotgun (WGS) entry which is preliminary data.</text>
</comment>
<dbReference type="Gene3D" id="1.10.132.120">
    <property type="match status" value="1"/>
</dbReference>
<dbReference type="RefSeq" id="WP_138086433.1">
    <property type="nucleotide sequence ID" value="NZ_VAUV01000008.1"/>
</dbReference>
<evidence type="ECO:0000259" key="7">
    <source>
        <dbReference type="Pfam" id="PF01028"/>
    </source>
</evidence>
<sequence length="374" mass="42469">MSTTTSRSEVGKDVAEEARAAGLRYINDERPGISRLGEVGKFRYVDAKGKVVKDAETLGRIRGLVIPPAWKDVWISPVANGHIQATGRDARGRKQYRYHPDWRSRRDEAKFQHMLAFARALPKIRRRVKRDLRKDNAPRLKVLATVVRLLEVTLIRVGNDEYAKKNGSYGLTTMRKKHVKVKGMRVSFSFRGKSGKRHEIGLEDKQMAKMVKRCQDLPGQELFGYVDENGAMRDIGSQDVNAYLREIAGADFTAKDFRTWSGTVLAAMALKEFEQVTSQNEARKNIVAAIEAVAKMLGNTPTVCRKCYVHPEILNSYLEGATTEMIQQRISPKMPHLRQLKPDEAAVFVLLQRRLKDGDRKSRVKVGRKVRPNR</sequence>
<keyword evidence="4" id="KW-0799">Topoisomerase</keyword>
<proteinExistence type="inferred from homology"/>
<dbReference type="EC" id="5.6.2.1" evidence="3"/>
<keyword evidence="5" id="KW-0238">DNA-binding</keyword>
<evidence type="ECO:0000256" key="2">
    <source>
        <dbReference type="ARBA" id="ARBA00006645"/>
    </source>
</evidence>
<dbReference type="SUPFAM" id="SSF56349">
    <property type="entry name" value="DNA breaking-rejoining enzymes"/>
    <property type="match status" value="1"/>
</dbReference>
<evidence type="ECO:0000256" key="3">
    <source>
        <dbReference type="ARBA" id="ARBA00012891"/>
    </source>
</evidence>
<dbReference type="GO" id="GO:0003917">
    <property type="term" value="F:DNA topoisomerase type I (single strand cut, ATP-independent) activity"/>
    <property type="evidence" value="ECO:0007669"/>
    <property type="project" value="UniProtKB-EC"/>
</dbReference>
<protein>
    <recommendedName>
        <fullName evidence="3">DNA topoisomerase</fullName>
        <ecNumber evidence="3">5.6.2.1</ecNumber>
    </recommendedName>
</protein>
<organism evidence="9 10">
    <name type="scientific">Phragmitibacter flavus</name>
    <dbReference type="NCBI Taxonomy" id="2576071"/>
    <lineage>
        <taxon>Bacteria</taxon>
        <taxon>Pseudomonadati</taxon>
        <taxon>Verrucomicrobiota</taxon>
        <taxon>Verrucomicrobiia</taxon>
        <taxon>Verrucomicrobiales</taxon>
        <taxon>Verrucomicrobiaceae</taxon>
        <taxon>Phragmitibacter</taxon>
    </lineage>
</organism>
<evidence type="ECO:0000313" key="10">
    <source>
        <dbReference type="Proteomes" id="UP000306196"/>
    </source>
</evidence>
<evidence type="ECO:0000256" key="1">
    <source>
        <dbReference type="ARBA" id="ARBA00000213"/>
    </source>
</evidence>
<dbReference type="InterPro" id="IPR014711">
    <property type="entry name" value="TopoI_cat_a-hlx-sub_euk"/>
</dbReference>
<dbReference type="GO" id="GO:0003677">
    <property type="term" value="F:DNA binding"/>
    <property type="evidence" value="ECO:0007669"/>
    <property type="project" value="UniProtKB-KW"/>
</dbReference>
<dbReference type="InterPro" id="IPR035447">
    <property type="entry name" value="DNA_topo_I_N_sf"/>
</dbReference>
<dbReference type="EMBL" id="VAUV01000008">
    <property type="protein sequence ID" value="TLD70377.1"/>
    <property type="molecule type" value="Genomic_DNA"/>
</dbReference>
<keyword evidence="10" id="KW-1185">Reference proteome</keyword>
<dbReference type="InterPro" id="IPR011010">
    <property type="entry name" value="DNA_brk_join_enz"/>
</dbReference>
<dbReference type="InterPro" id="IPR013500">
    <property type="entry name" value="TopoI_cat_euk"/>
</dbReference>
<evidence type="ECO:0000256" key="4">
    <source>
        <dbReference type="ARBA" id="ARBA00023029"/>
    </source>
</evidence>
<evidence type="ECO:0000259" key="8">
    <source>
        <dbReference type="Pfam" id="PF21338"/>
    </source>
</evidence>
<dbReference type="Gene3D" id="3.30.66.10">
    <property type="entry name" value="DNA topoisomerase I domain"/>
    <property type="match status" value="1"/>
</dbReference>
<evidence type="ECO:0000256" key="6">
    <source>
        <dbReference type="ARBA" id="ARBA00023235"/>
    </source>
</evidence>
<accession>A0A5R8KDP9</accession>
<dbReference type="InterPro" id="IPR049331">
    <property type="entry name" value="Top1B_N_bact"/>
</dbReference>
<dbReference type="SUPFAM" id="SSF55869">
    <property type="entry name" value="DNA topoisomerase I domain"/>
    <property type="match status" value="1"/>
</dbReference>
<dbReference type="Pfam" id="PF21338">
    <property type="entry name" value="Top1B_N_bact"/>
    <property type="match status" value="1"/>
</dbReference>
<name>A0A5R8KDP9_9BACT</name>
<dbReference type="Pfam" id="PF01028">
    <property type="entry name" value="Topoisom_I"/>
    <property type="match status" value="1"/>
</dbReference>
<comment type="similarity">
    <text evidence="2">Belongs to the type IB topoisomerase family.</text>
</comment>